<name>A0A6A1WAW5_9ROSI</name>
<keyword evidence="3 8" id="KW-0812">Transmembrane</keyword>
<proteinExistence type="inferred from homology"/>
<comment type="caution">
    <text evidence="9">The sequence shown here is derived from an EMBL/GenBank/DDBJ whole genome shotgun (WGS) entry which is preliminary data.</text>
</comment>
<evidence type="ECO:0000313" key="9">
    <source>
        <dbReference type="EMBL" id="KAB1222023.1"/>
    </source>
</evidence>
<evidence type="ECO:0000256" key="8">
    <source>
        <dbReference type="SAM" id="Phobius"/>
    </source>
</evidence>
<dbReference type="PANTHER" id="PTHR31942">
    <property type="entry name" value="MLO-LIKE PROTEIN 1"/>
    <property type="match status" value="1"/>
</dbReference>
<comment type="subcellular location">
    <subcellularLocation>
        <location evidence="1">Membrane</location>
        <topology evidence="1">Multi-pass membrane protein</topology>
    </subcellularLocation>
</comment>
<keyword evidence="5 8" id="KW-1133">Transmembrane helix</keyword>
<dbReference type="GO" id="GO:0016020">
    <property type="term" value="C:membrane"/>
    <property type="evidence" value="ECO:0007669"/>
    <property type="project" value="UniProtKB-SubCell"/>
</dbReference>
<keyword evidence="10" id="KW-1185">Reference proteome</keyword>
<protein>
    <submittedName>
        <fullName evidence="9">MLO-like protein 12</fullName>
    </submittedName>
</protein>
<dbReference type="GO" id="GO:0006952">
    <property type="term" value="P:defense response"/>
    <property type="evidence" value="ECO:0007669"/>
    <property type="project" value="UniProtKB-KW"/>
</dbReference>
<sequence length="172" mass="19173">MAEEEVTTAVERTLEITPTWAVATVCFILILGSLLIERLLNLLAKYFTKKRRKALTQALDKIKSELMLLGFISLLLNVLEKPIAKICIPKSVGESFLPCENTTANDTEEETKCAELGKVSFLSRNGVDELQYLIFVLAFFHIFSCVLTFGLGMAKIHEGFSLPIKHHLEGGI</sequence>
<feature type="transmembrane region" description="Helical" evidence="8">
    <location>
        <begin position="20"/>
        <end position="41"/>
    </location>
</feature>
<accession>A0A6A1WAW5</accession>
<evidence type="ECO:0000313" key="10">
    <source>
        <dbReference type="Proteomes" id="UP000516437"/>
    </source>
</evidence>
<evidence type="ECO:0000256" key="4">
    <source>
        <dbReference type="ARBA" id="ARBA00022821"/>
    </source>
</evidence>
<dbReference type="PANTHER" id="PTHR31942:SF72">
    <property type="entry name" value="MLO-LIKE PROTEIN"/>
    <property type="match status" value="1"/>
</dbReference>
<comment type="similarity">
    <text evidence="2">Belongs to the MLO family.</text>
</comment>
<dbReference type="OrthoDB" id="1388414at2759"/>
<dbReference type="InterPro" id="IPR004326">
    <property type="entry name" value="Mlo"/>
</dbReference>
<dbReference type="AlphaFoldDB" id="A0A6A1WAW5"/>
<evidence type="ECO:0000256" key="2">
    <source>
        <dbReference type="ARBA" id="ARBA00006574"/>
    </source>
</evidence>
<dbReference type="EMBL" id="RXIC02000020">
    <property type="protein sequence ID" value="KAB1222023.1"/>
    <property type="molecule type" value="Genomic_DNA"/>
</dbReference>
<keyword evidence="7" id="KW-0568">Pathogenesis-related protein</keyword>
<gene>
    <name evidence="9" type="ORF">CJ030_MR2G018515</name>
</gene>
<evidence type="ECO:0000256" key="6">
    <source>
        <dbReference type="ARBA" id="ARBA00023136"/>
    </source>
</evidence>
<dbReference type="Pfam" id="PF03094">
    <property type="entry name" value="Mlo"/>
    <property type="match status" value="1"/>
</dbReference>
<keyword evidence="4" id="KW-0611">Plant defense</keyword>
<organism evidence="9 10">
    <name type="scientific">Morella rubra</name>
    <name type="common">Chinese bayberry</name>
    <dbReference type="NCBI Taxonomy" id="262757"/>
    <lineage>
        <taxon>Eukaryota</taxon>
        <taxon>Viridiplantae</taxon>
        <taxon>Streptophyta</taxon>
        <taxon>Embryophyta</taxon>
        <taxon>Tracheophyta</taxon>
        <taxon>Spermatophyta</taxon>
        <taxon>Magnoliopsida</taxon>
        <taxon>eudicotyledons</taxon>
        <taxon>Gunneridae</taxon>
        <taxon>Pentapetalae</taxon>
        <taxon>rosids</taxon>
        <taxon>fabids</taxon>
        <taxon>Fagales</taxon>
        <taxon>Myricaceae</taxon>
        <taxon>Morella</taxon>
    </lineage>
</organism>
<evidence type="ECO:0000256" key="1">
    <source>
        <dbReference type="ARBA" id="ARBA00004141"/>
    </source>
</evidence>
<evidence type="ECO:0000256" key="7">
    <source>
        <dbReference type="ARBA" id="ARBA00023265"/>
    </source>
</evidence>
<dbReference type="Proteomes" id="UP000516437">
    <property type="component" value="Chromosome 2"/>
</dbReference>
<evidence type="ECO:0000256" key="5">
    <source>
        <dbReference type="ARBA" id="ARBA00022989"/>
    </source>
</evidence>
<feature type="transmembrane region" description="Helical" evidence="8">
    <location>
        <begin position="132"/>
        <end position="154"/>
    </location>
</feature>
<reference evidence="9 10" key="1">
    <citation type="journal article" date="2019" name="Plant Biotechnol. J.">
        <title>The red bayberry genome and genetic basis of sex determination.</title>
        <authorList>
            <person name="Jia H.M."/>
            <person name="Jia H.J."/>
            <person name="Cai Q.L."/>
            <person name="Wang Y."/>
            <person name="Zhao H.B."/>
            <person name="Yang W.F."/>
            <person name="Wang G.Y."/>
            <person name="Li Y.H."/>
            <person name="Zhan D.L."/>
            <person name="Shen Y.T."/>
            <person name="Niu Q.F."/>
            <person name="Chang L."/>
            <person name="Qiu J."/>
            <person name="Zhao L."/>
            <person name="Xie H.B."/>
            <person name="Fu W.Y."/>
            <person name="Jin J."/>
            <person name="Li X.W."/>
            <person name="Jiao Y."/>
            <person name="Zhou C.C."/>
            <person name="Tu T."/>
            <person name="Chai C.Y."/>
            <person name="Gao J.L."/>
            <person name="Fan L.J."/>
            <person name="van de Weg E."/>
            <person name="Wang J.Y."/>
            <person name="Gao Z.S."/>
        </authorList>
    </citation>
    <scope>NUCLEOTIDE SEQUENCE [LARGE SCALE GENOMIC DNA]</scope>
    <source>
        <tissue evidence="9">Leaves</tissue>
    </source>
</reference>
<keyword evidence="6 8" id="KW-0472">Membrane</keyword>
<evidence type="ECO:0000256" key="3">
    <source>
        <dbReference type="ARBA" id="ARBA00022692"/>
    </source>
</evidence>